<evidence type="ECO:0000313" key="2">
    <source>
        <dbReference type="EMBL" id="GGD06590.1"/>
    </source>
</evidence>
<gene>
    <name evidence="2" type="ORF">GCM10011335_06980</name>
</gene>
<evidence type="ECO:0000256" key="1">
    <source>
        <dbReference type="SAM" id="SignalP"/>
    </source>
</evidence>
<feature type="chain" id="PRO_5037196286" evidence="1">
    <location>
        <begin position="20"/>
        <end position="96"/>
    </location>
</feature>
<keyword evidence="3" id="KW-1185">Reference proteome</keyword>
<sequence>MLRSLILAAGVLAAIPASAVTVHNRDTETREVTFDKGTEETLHEIAVGASVRESCPTGCAVRVVGRGHDFMAEEGDVLAIAEMTIRRDPESASVAD</sequence>
<name>A0A916XTF2_9HYPH</name>
<evidence type="ECO:0000313" key="3">
    <source>
        <dbReference type="Proteomes" id="UP000613160"/>
    </source>
</evidence>
<protein>
    <submittedName>
        <fullName evidence="2">Uncharacterized protein</fullName>
    </submittedName>
</protein>
<dbReference type="EMBL" id="BMJJ01000001">
    <property type="protein sequence ID" value="GGD06590.1"/>
    <property type="molecule type" value="Genomic_DNA"/>
</dbReference>
<feature type="signal peptide" evidence="1">
    <location>
        <begin position="1"/>
        <end position="19"/>
    </location>
</feature>
<dbReference type="RefSeq" id="WP_188849140.1">
    <property type="nucleotide sequence ID" value="NZ_BMJJ01000001.1"/>
</dbReference>
<dbReference type="Proteomes" id="UP000613160">
    <property type="component" value="Unassembled WGS sequence"/>
</dbReference>
<reference evidence="2" key="1">
    <citation type="journal article" date="2014" name="Int. J. Syst. Evol. Microbiol.">
        <title>Complete genome sequence of Corynebacterium casei LMG S-19264T (=DSM 44701T), isolated from a smear-ripened cheese.</title>
        <authorList>
            <consortium name="US DOE Joint Genome Institute (JGI-PGF)"/>
            <person name="Walter F."/>
            <person name="Albersmeier A."/>
            <person name="Kalinowski J."/>
            <person name="Ruckert C."/>
        </authorList>
    </citation>
    <scope>NUCLEOTIDE SEQUENCE</scope>
    <source>
        <strain evidence="2">CGMCC 1.15493</strain>
    </source>
</reference>
<keyword evidence="1" id="KW-0732">Signal</keyword>
<comment type="caution">
    <text evidence="2">The sequence shown here is derived from an EMBL/GenBank/DDBJ whole genome shotgun (WGS) entry which is preliminary data.</text>
</comment>
<organism evidence="2 3">
    <name type="scientific">Aureimonas glaciei</name>
    <dbReference type="NCBI Taxonomy" id="1776957"/>
    <lineage>
        <taxon>Bacteria</taxon>
        <taxon>Pseudomonadati</taxon>
        <taxon>Pseudomonadota</taxon>
        <taxon>Alphaproteobacteria</taxon>
        <taxon>Hyphomicrobiales</taxon>
        <taxon>Aurantimonadaceae</taxon>
        <taxon>Aureimonas</taxon>
    </lineage>
</organism>
<reference evidence="2" key="2">
    <citation type="submission" date="2020-09" db="EMBL/GenBank/DDBJ databases">
        <authorList>
            <person name="Sun Q."/>
            <person name="Zhou Y."/>
        </authorList>
    </citation>
    <scope>NUCLEOTIDE SEQUENCE</scope>
    <source>
        <strain evidence="2">CGMCC 1.15493</strain>
    </source>
</reference>
<proteinExistence type="predicted"/>
<dbReference type="AlphaFoldDB" id="A0A916XTF2"/>
<accession>A0A916XTF2</accession>